<accession>A0A397ISM4</accession>
<evidence type="ECO:0000313" key="3">
    <source>
        <dbReference type="Proteomes" id="UP000266861"/>
    </source>
</evidence>
<evidence type="ECO:0000313" key="2">
    <source>
        <dbReference type="EMBL" id="RHZ75670.1"/>
    </source>
</evidence>
<keyword evidence="1" id="KW-1133">Transmembrane helix</keyword>
<proteinExistence type="predicted"/>
<keyword evidence="1" id="KW-0812">Transmembrane</keyword>
<reference evidence="2 3" key="1">
    <citation type="submission" date="2018-08" db="EMBL/GenBank/DDBJ databases">
        <title>Genome and evolution of the arbuscular mycorrhizal fungus Diversispora epigaea (formerly Glomus versiforme) and its bacterial endosymbionts.</title>
        <authorList>
            <person name="Sun X."/>
            <person name="Fei Z."/>
            <person name="Harrison M."/>
        </authorList>
    </citation>
    <scope>NUCLEOTIDE SEQUENCE [LARGE SCALE GENOMIC DNA]</scope>
    <source>
        <strain evidence="2 3">IT104</strain>
    </source>
</reference>
<name>A0A397ISM4_9GLOM</name>
<keyword evidence="3" id="KW-1185">Reference proteome</keyword>
<dbReference type="Proteomes" id="UP000266861">
    <property type="component" value="Unassembled WGS sequence"/>
</dbReference>
<protein>
    <submittedName>
        <fullName evidence="2">Uncharacterized protein</fullName>
    </submittedName>
</protein>
<dbReference type="AlphaFoldDB" id="A0A397ISM4"/>
<evidence type="ECO:0000256" key="1">
    <source>
        <dbReference type="SAM" id="Phobius"/>
    </source>
</evidence>
<dbReference type="OrthoDB" id="3068380at2759"/>
<dbReference type="EMBL" id="PQFF01000197">
    <property type="protein sequence ID" value="RHZ75670.1"/>
    <property type="molecule type" value="Genomic_DNA"/>
</dbReference>
<sequence>MLYKLYITGVAMWGLVLFLYWIIRFTEEEIQSIVTCYFDNDIETVNDVIDQMRQLYFGYTVKFRIQYPDCQQSRDAKATNVDLFVSENGDGPLVSNVVLELKYIIIAGLLSGEQED</sequence>
<gene>
    <name evidence="2" type="ORF">Glove_212g38</name>
</gene>
<comment type="caution">
    <text evidence="2">The sequence shown here is derived from an EMBL/GenBank/DDBJ whole genome shotgun (WGS) entry which is preliminary data.</text>
</comment>
<organism evidence="2 3">
    <name type="scientific">Diversispora epigaea</name>
    <dbReference type="NCBI Taxonomy" id="1348612"/>
    <lineage>
        <taxon>Eukaryota</taxon>
        <taxon>Fungi</taxon>
        <taxon>Fungi incertae sedis</taxon>
        <taxon>Mucoromycota</taxon>
        <taxon>Glomeromycotina</taxon>
        <taxon>Glomeromycetes</taxon>
        <taxon>Diversisporales</taxon>
        <taxon>Diversisporaceae</taxon>
        <taxon>Diversispora</taxon>
    </lineage>
</organism>
<keyword evidence="1" id="KW-0472">Membrane</keyword>
<feature type="transmembrane region" description="Helical" evidence="1">
    <location>
        <begin position="6"/>
        <end position="23"/>
    </location>
</feature>